<reference evidence="1 2" key="1">
    <citation type="submission" date="2012-12" db="EMBL/GenBank/DDBJ databases">
        <title>Genome Assembly of Photobacterium sp. AK15.</title>
        <authorList>
            <person name="Khatri I."/>
            <person name="Vaidya B."/>
            <person name="Srinivas T.N.R."/>
            <person name="Subramanian S."/>
            <person name="Pinnaka A."/>
        </authorList>
    </citation>
    <scope>NUCLEOTIDE SEQUENCE [LARGE SCALE GENOMIC DNA]</scope>
    <source>
        <strain evidence="1 2">AK15</strain>
    </source>
</reference>
<gene>
    <name evidence="1" type="ORF">C942_01095</name>
</gene>
<accession>L8JAS1</accession>
<dbReference type="Proteomes" id="UP000011134">
    <property type="component" value="Unassembled WGS sequence"/>
</dbReference>
<dbReference type="PATRIC" id="fig|1056511.3.peg.2588"/>
<name>L8JAS1_9GAMM</name>
<comment type="caution">
    <text evidence="1">The sequence shown here is derived from an EMBL/GenBank/DDBJ whole genome shotgun (WGS) entry which is preliminary data.</text>
</comment>
<proteinExistence type="predicted"/>
<organism evidence="1 2">
    <name type="scientific">Photobacterium marinum</name>
    <dbReference type="NCBI Taxonomy" id="1056511"/>
    <lineage>
        <taxon>Bacteria</taxon>
        <taxon>Pseudomonadati</taxon>
        <taxon>Pseudomonadota</taxon>
        <taxon>Gammaproteobacteria</taxon>
        <taxon>Vibrionales</taxon>
        <taxon>Vibrionaceae</taxon>
        <taxon>Photobacterium</taxon>
    </lineage>
</organism>
<sequence>MATTFKKRASGHCCDIFLKKVVDGEAENPFNSAPLPR</sequence>
<evidence type="ECO:0000313" key="2">
    <source>
        <dbReference type="Proteomes" id="UP000011134"/>
    </source>
</evidence>
<evidence type="ECO:0000313" key="1">
    <source>
        <dbReference type="EMBL" id="ELR65308.1"/>
    </source>
</evidence>
<dbReference type="EMBL" id="AMZO01000019">
    <property type="protein sequence ID" value="ELR65308.1"/>
    <property type="molecule type" value="Genomic_DNA"/>
</dbReference>
<dbReference type="AlphaFoldDB" id="L8JAS1"/>
<keyword evidence="2" id="KW-1185">Reference proteome</keyword>
<protein>
    <submittedName>
        <fullName evidence="1">Uncharacterized protein</fullName>
    </submittedName>
</protein>